<dbReference type="GO" id="GO:0004519">
    <property type="term" value="F:endonuclease activity"/>
    <property type="evidence" value="ECO:0007669"/>
    <property type="project" value="UniProtKB-KW"/>
</dbReference>
<dbReference type="Proteomes" id="UP000241203">
    <property type="component" value="Unassembled WGS sequence"/>
</dbReference>
<protein>
    <submittedName>
        <fullName evidence="3">HNH endonuclease</fullName>
    </submittedName>
</protein>
<dbReference type="GO" id="GO:0008270">
    <property type="term" value="F:zinc ion binding"/>
    <property type="evidence" value="ECO:0007669"/>
    <property type="project" value="InterPro"/>
</dbReference>
<comment type="caution">
    <text evidence="3">The sequence shown here is derived from an EMBL/GenBank/DDBJ whole genome shotgun (WGS) entry which is preliminary data.</text>
</comment>
<proteinExistence type="predicted"/>
<feature type="compositionally biased region" description="Basic and acidic residues" evidence="1">
    <location>
        <begin position="308"/>
        <end position="322"/>
    </location>
</feature>
<feature type="compositionally biased region" description="Low complexity" evidence="1">
    <location>
        <begin position="8"/>
        <end position="36"/>
    </location>
</feature>
<dbReference type="Pfam" id="PF01844">
    <property type="entry name" value="HNH"/>
    <property type="match status" value="1"/>
</dbReference>
<sequence>MHRGMLAGAGQTVTGTGAPGANVPGALGSGTSRSGTSGSGTSGSGTGLSEAAGSTRREEDLSSLDVSVLLERLLELDRAQSALHARSSRLLAEVDRRAFEVGAEHVVLDPRAARESERDADREAAVREQLGARLIVAEIAVARRVSESSVRAQLDEATRLARLPSALAALDDGAISPAHARALADGVTEVPQGTESEFERLVLPTALHGTPAQIRRRARAVRERLHPLSIDIRAARRREERRVAFEADRDGMAWLHLCAPCVEVRGAYERVDAAARALAAASDEHRSIAQIRADVAADLLLHGDVHDAPAEEHDSNSGRHDTLGTQSARDSRAVRTPAVSRGSRRPAGRYSRFRPTVRVTVPALTLLGRSEEPAVLEGYGPIPTAVAEDLAASAPSFLRILTHPETGTVVSVGRSSYAVPADLRRLVQLRDVRCRFPGCERGADRCDIDHTRSWEHGGQTSLDNLACLCRGHHRLKHQTSWQVSRPPGTGAALVWTSPLGRTVRDSPDPPF</sequence>
<feature type="domain" description="HNH nuclease" evidence="2">
    <location>
        <begin position="422"/>
        <end position="474"/>
    </location>
</feature>
<dbReference type="Gene3D" id="1.10.30.50">
    <property type="match status" value="1"/>
</dbReference>
<keyword evidence="3" id="KW-0540">Nuclease</keyword>
<evidence type="ECO:0000313" key="3">
    <source>
        <dbReference type="EMBL" id="PSL39963.1"/>
    </source>
</evidence>
<dbReference type="InterPro" id="IPR003615">
    <property type="entry name" value="HNH_nuc"/>
</dbReference>
<dbReference type="SMART" id="SM00507">
    <property type="entry name" value="HNHc"/>
    <property type="match status" value="1"/>
</dbReference>
<evidence type="ECO:0000256" key="1">
    <source>
        <dbReference type="SAM" id="MobiDB-lite"/>
    </source>
</evidence>
<dbReference type="EMBL" id="PYAU01000001">
    <property type="protein sequence ID" value="PSL39963.1"/>
    <property type="molecule type" value="Genomic_DNA"/>
</dbReference>
<evidence type="ECO:0000259" key="2">
    <source>
        <dbReference type="SMART" id="SM00507"/>
    </source>
</evidence>
<feature type="region of interest" description="Disordered" evidence="1">
    <location>
        <begin position="308"/>
        <end position="348"/>
    </location>
</feature>
<dbReference type="CDD" id="cd00085">
    <property type="entry name" value="HNHc"/>
    <property type="match status" value="1"/>
</dbReference>
<accession>A0A2P8H173</accession>
<feature type="compositionally biased region" description="Gly residues" evidence="1">
    <location>
        <begin position="37"/>
        <end position="46"/>
    </location>
</feature>
<organism evidence="3 4">
    <name type="scientific">Labedella gwakjiensis</name>
    <dbReference type="NCBI Taxonomy" id="390269"/>
    <lineage>
        <taxon>Bacteria</taxon>
        <taxon>Bacillati</taxon>
        <taxon>Actinomycetota</taxon>
        <taxon>Actinomycetes</taxon>
        <taxon>Micrococcales</taxon>
        <taxon>Microbacteriaceae</taxon>
        <taxon>Labedella</taxon>
    </lineage>
</organism>
<gene>
    <name evidence="3" type="ORF">CLV49_3618</name>
</gene>
<dbReference type="InterPro" id="IPR002711">
    <property type="entry name" value="HNH"/>
</dbReference>
<keyword evidence="3" id="KW-0255">Endonuclease</keyword>
<dbReference type="AlphaFoldDB" id="A0A2P8H173"/>
<reference evidence="3 4" key="1">
    <citation type="submission" date="2018-03" db="EMBL/GenBank/DDBJ databases">
        <title>Genomic Encyclopedia of Archaeal and Bacterial Type Strains, Phase II (KMG-II): from individual species to whole genera.</title>
        <authorList>
            <person name="Goeker M."/>
        </authorList>
    </citation>
    <scope>NUCLEOTIDE SEQUENCE [LARGE SCALE GENOMIC DNA]</scope>
    <source>
        <strain evidence="3 4">DSM 21548</strain>
    </source>
</reference>
<name>A0A2P8H173_9MICO</name>
<keyword evidence="3" id="KW-0378">Hydrolase</keyword>
<dbReference type="GO" id="GO:0003676">
    <property type="term" value="F:nucleic acid binding"/>
    <property type="evidence" value="ECO:0007669"/>
    <property type="project" value="InterPro"/>
</dbReference>
<evidence type="ECO:0000313" key="4">
    <source>
        <dbReference type="Proteomes" id="UP000241203"/>
    </source>
</evidence>
<feature type="region of interest" description="Disordered" evidence="1">
    <location>
        <begin position="1"/>
        <end position="58"/>
    </location>
</feature>